<dbReference type="GO" id="GO:0022857">
    <property type="term" value="F:transmembrane transporter activity"/>
    <property type="evidence" value="ECO:0007669"/>
    <property type="project" value="InterPro"/>
</dbReference>
<feature type="transmembrane region" description="Helical" evidence="6">
    <location>
        <begin position="277"/>
        <end position="298"/>
    </location>
</feature>
<evidence type="ECO:0000313" key="9">
    <source>
        <dbReference type="Proteomes" id="UP000215086"/>
    </source>
</evidence>
<dbReference type="PROSITE" id="PS50850">
    <property type="entry name" value="MFS"/>
    <property type="match status" value="1"/>
</dbReference>
<organism evidence="8 9">
    <name type="scientific">Thermogutta terrifontis</name>
    <dbReference type="NCBI Taxonomy" id="1331910"/>
    <lineage>
        <taxon>Bacteria</taxon>
        <taxon>Pseudomonadati</taxon>
        <taxon>Planctomycetota</taxon>
        <taxon>Planctomycetia</taxon>
        <taxon>Pirellulales</taxon>
        <taxon>Thermoguttaceae</taxon>
        <taxon>Thermogutta</taxon>
    </lineage>
</organism>
<dbReference type="SUPFAM" id="SSF103473">
    <property type="entry name" value="MFS general substrate transporter"/>
    <property type="match status" value="1"/>
</dbReference>
<evidence type="ECO:0000256" key="2">
    <source>
        <dbReference type="ARBA" id="ARBA00022475"/>
    </source>
</evidence>
<keyword evidence="3 6" id="KW-0812">Transmembrane</keyword>
<dbReference type="Proteomes" id="UP000215086">
    <property type="component" value="Chromosome"/>
</dbReference>
<feature type="transmembrane region" description="Helical" evidence="6">
    <location>
        <begin position="174"/>
        <end position="196"/>
    </location>
</feature>
<evidence type="ECO:0000313" key="8">
    <source>
        <dbReference type="EMBL" id="ASV73231.1"/>
    </source>
</evidence>
<dbReference type="InterPro" id="IPR036259">
    <property type="entry name" value="MFS_trans_sf"/>
</dbReference>
<proteinExistence type="predicted"/>
<dbReference type="GO" id="GO:0005886">
    <property type="term" value="C:plasma membrane"/>
    <property type="evidence" value="ECO:0007669"/>
    <property type="project" value="UniProtKB-SubCell"/>
</dbReference>
<dbReference type="PANTHER" id="PTHR42688:SF1">
    <property type="entry name" value="BLR5212 PROTEIN"/>
    <property type="match status" value="1"/>
</dbReference>
<evidence type="ECO:0000256" key="5">
    <source>
        <dbReference type="ARBA" id="ARBA00023136"/>
    </source>
</evidence>
<keyword evidence="2" id="KW-1003">Cell membrane</keyword>
<sequence length="395" mass="41606">METDPASRQLRQAIRLVVLLGLVSLLADVTYEGARSVVGPYFQVLGASAAVVGVVAGLGELVGYVLRLGSGYLADRTRRYWMLTLMGYAINLLAVPALALTSRWEVAAALVVLERTGKALRTPARDAILSHATARIGRGWGFGLHEAMDQIGAILGPMVVAGILLAGGSFRTSFAALGIPAILALLVLAVACALYPRPQELESKAPDLRIRGFSASFWLYMIGAACVAAGFVDFPLIAYHFEKVRLLPAGWIPISYALAMAVDAVAALIFGRLFDRIGFLAVAIGVLASALFAPLVFLKGTVGAAVGLALWGIGMGAQESIIRAAVGAMVPSEWRGRAYGIFNAGYGLAWFAGSACMGVLYGFSLPVLVAFSVGAQLASLPFFLLVIRTVRKESS</sequence>
<dbReference type="PANTHER" id="PTHR42688">
    <property type="entry name" value="CONSERVED PROTEIN"/>
    <property type="match status" value="1"/>
</dbReference>
<dbReference type="Gene3D" id="1.20.1250.20">
    <property type="entry name" value="MFS general substrate transporter like domains"/>
    <property type="match status" value="2"/>
</dbReference>
<feature type="transmembrane region" description="Helical" evidence="6">
    <location>
        <begin position="217"/>
        <end position="239"/>
    </location>
</feature>
<evidence type="ECO:0000256" key="1">
    <source>
        <dbReference type="ARBA" id="ARBA00004651"/>
    </source>
</evidence>
<comment type="subcellular location">
    <subcellularLocation>
        <location evidence="1">Cell membrane</location>
        <topology evidence="1">Multi-pass membrane protein</topology>
    </subcellularLocation>
</comment>
<feature type="transmembrane region" description="Helical" evidence="6">
    <location>
        <begin position="43"/>
        <end position="68"/>
    </location>
</feature>
<gene>
    <name evidence="8" type="ORF">THTE_0629</name>
</gene>
<dbReference type="InterPro" id="IPR020846">
    <property type="entry name" value="MFS_dom"/>
</dbReference>
<feature type="transmembrane region" description="Helical" evidence="6">
    <location>
        <begin position="367"/>
        <end position="387"/>
    </location>
</feature>
<feature type="transmembrane region" description="Helical" evidence="6">
    <location>
        <begin position="12"/>
        <end position="31"/>
    </location>
</feature>
<name>A0A286RB94_9BACT</name>
<dbReference type="OrthoDB" id="9803985at2"/>
<reference evidence="8 9" key="1">
    <citation type="journal article" name="Front. Microbiol.">
        <title>Sugar Metabolism of the First Thermophilic Planctomycete Thermogutta terrifontis: Comparative Genomic and Transcriptomic Approaches.</title>
        <authorList>
            <person name="Elcheninov A.G."/>
            <person name="Menzel P."/>
            <person name="Gudbergsdottir S.R."/>
            <person name="Slesarev A.I."/>
            <person name="Kadnikov V.V."/>
            <person name="Krogh A."/>
            <person name="Bonch-Osmolovskaya E.A."/>
            <person name="Peng X."/>
            <person name="Kublanov I.V."/>
        </authorList>
    </citation>
    <scope>NUCLEOTIDE SEQUENCE [LARGE SCALE GENOMIC DNA]</scope>
    <source>
        <strain evidence="8 9">R1</strain>
    </source>
</reference>
<feature type="transmembrane region" description="Helical" evidence="6">
    <location>
        <begin position="251"/>
        <end position="270"/>
    </location>
</feature>
<keyword evidence="5 6" id="KW-0472">Membrane</keyword>
<evidence type="ECO:0000259" key="7">
    <source>
        <dbReference type="PROSITE" id="PS50850"/>
    </source>
</evidence>
<evidence type="ECO:0000256" key="4">
    <source>
        <dbReference type="ARBA" id="ARBA00022989"/>
    </source>
</evidence>
<dbReference type="AlphaFoldDB" id="A0A286RB94"/>
<dbReference type="CDD" id="cd17370">
    <property type="entry name" value="MFS_MJ1317_like"/>
    <property type="match status" value="1"/>
</dbReference>
<dbReference type="KEGG" id="ttf:THTE_0629"/>
<dbReference type="InterPro" id="IPR052425">
    <property type="entry name" value="Uncharacterized_MFS-type"/>
</dbReference>
<feature type="domain" description="Major facilitator superfamily (MFS) profile" evidence="7">
    <location>
        <begin position="14"/>
        <end position="390"/>
    </location>
</feature>
<evidence type="ECO:0000256" key="6">
    <source>
        <dbReference type="SAM" id="Phobius"/>
    </source>
</evidence>
<accession>A0A286RB94</accession>
<dbReference type="RefSeq" id="WP_095413905.1">
    <property type="nucleotide sequence ID" value="NZ_CP018477.1"/>
</dbReference>
<evidence type="ECO:0000256" key="3">
    <source>
        <dbReference type="ARBA" id="ARBA00022692"/>
    </source>
</evidence>
<dbReference type="InterPro" id="IPR011701">
    <property type="entry name" value="MFS"/>
</dbReference>
<feature type="transmembrane region" description="Helical" evidence="6">
    <location>
        <begin position="338"/>
        <end position="361"/>
    </location>
</feature>
<keyword evidence="4 6" id="KW-1133">Transmembrane helix</keyword>
<dbReference type="EMBL" id="CP018477">
    <property type="protein sequence ID" value="ASV73231.1"/>
    <property type="molecule type" value="Genomic_DNA"/>
</dbReference>
<feature type="transmembrane region" description="Helical" evidence="6">
    <location>
        <begin position="80"/>
        <end position="100"/>
    </location>
</feature>
<keyword evidence="9" id="KW-1185">Reference proteome</keyword>
<feature type="transmembrane region" description="Helical" evidence="6">
    <location>
        <begin position="304"/>
        <end position="326"/>
    </location>
</feature>
<protein>
    <submittedName>
        <fullName evidence="8">Permease of the major facilitator superfamily</fullName>
    </submittedName>
</protein>
<dbReference type="Pfam" id="PF07690">
    <property type="entry name" value="MFS_1"/>
    <property type="match status" value="1"/>
</dbReference>